<keyword evidence="3" id="KW-0408">Iron</keyword>
<dbReference type="Proteomes" id="UP000315995">
    <property type="component" value="Chromosome"/>
</dbReference>
<dbReference type="InterPro" id="IPR050884">
    <property type="entry name" value="CNP_phosphodiesterase-III"/>
</dbReference>
<proteinExistence type="inferred from homology"/>
<gene>
    <name evidence="6" type="ORF">FIV42_09180</name>
</gene>
<dbReference type="GO" id="GO:0046872">
    <property type="term" value="F:metal ion binding"/>
    <property type="evidence" value="ECO:0007669"/>
    <property type="project" value="UniProtKB-KW"/>
</dbReference>
<dbReference type="PANTHER" id="PTHR42988:SF2">
    <property type="entry name" value="CYCLIC NUCLEOTIDE PHOSPHODIESTERASE CBUA0032-RELATED"/>
    <property type="match status" value="1"/>
</dbReference>
<dbReference type="PANTHER" id="PTHR42988">
    <property type="entry name" value="PHOSPHOHYDROLASE"/>
    <property type="match status" value="1"/>
</dbReference>
<evidence type="ECO:0000259" key="5">
    <source>
        <dbReference type="Pfam" id="PF00149"/>
    </source>
</evidence>
<dbReference type="OrthoDB" id="9794568at2"/>
<keyword evidence="1" id="KW-0479">Metal-binding</keyword>
<organism evidence="6 7">
    <name type="scientific">Persicimonas caeni</name>
    <dbReference type="NCBI Taxonomy" id="2292766"/>
    <lineage>
        <taxon>Bacteria</taxon>
        <taxon>Deltaproteobacteria</taxon>
        <taxon>Bradymonadales</taxon>
        <taxon>Bradymonadaceae</taxon>
        <taxon>Persicimonas</taxon>
    </lineage>
</organism>
<dbReference type="Gene3D" id="3.60.21.10">
    <property type="match status" value="1"/>
</dbReference>
<dbReference type="InterPro" id="IPR029052">
    <property type="entry name" value="Metallo-depent_PP-like"/>
</dbReference>
<evidence type="ECO:0000256" key="2">
    <source>
        <dbReference type="ARBA" id="ARBA00022801"/>
    </source>
</evidence>
<evidence type="ECO:0000256" key="1">
    <source>
        <dbReference type="ARBA" id="ARBA00022723"/>
    </source>
</evidence>
<keyword evidence="7" id="KW-1185">Reference proteome</keyword>
<evidence type="ECO:0000256" key="3">
    <source>
        <dbReference type="ARBA" id="ARBA00023004"/>
    </source>
</evidence>
<accession>A0A4Y6PRF0</accession>
<dbReference type="AlphaFoldDB" id="A0A4Y6PRF0"/>
<keyword evidence="2" id="KW-0378">Hydrolase</keyword>
<feature type="domain" description="Calcineurin-like phosphoesterase" evidence="5">
    <location>
        <begin position="69"/>
        <end position="286"/>
    </location>
</feature>
<dbReference type="GO" id="GO:0016787">
    <property type="term" value="F:hydrolase activity"/>
    <property type="evidence" value="ECO:0007669"/>
    <property type="project" value="UniProtKB-KW"/>
</dbReference>
<evidence type="ECO:0000313" key="6">
    <source>
        <dbReference type="EMBL" id="QDG50898.1"/>
    </source>
</evidence>
<comment type="similarity">
    <text evidence="4">Belongs to the cyclic nucleotide phosphodiesterase class-III family.</text>
</comment>
<evidence type="ECO:0000313" key="7">
    <source>
        <dbReference type="Proteomes" id="UP000315995"/>
    </source>
</evidence>
<protein>
    <submittedName>
        <fullName evidence="6">Metallophosphoesterase</fullName>
    </submittedName>
</protein>
<dbReference type="EMBL" id="CP041186">
    <property type="protein sequence ID" value="QDG50898.1"/>
    <property type="molecule type" value="Genomic_DNA"/>
</dbReference>
<evidence type="ECO:0000256" key="4">
    <source>
        <dbReference type="ARBA" id="ARBA00025742"/>
    </source>
</evidence>
<dbReference type="SUPFAM" id="SSF56300">
    <property type="entry name" value="Metallo-dependent phosphatases"/>
    <property type="match status" value="1"/>
</dbReference>
<name>A0A4Y6PRF0_PERCE</name>
<sequence length="337" mass="38279">MGSTRAIWWQSSNRRRSFFDQRSAIATSSTRDRPMKHLRTNEFDFHPGHMATTWRPGYPLSLRKPQGVLRIGHLSDFHFGKPTADGVDAEDAVWRWIEDFGEVGVDLLFVTGDLVEEPDDEERLPAAKAMLDKAPFPYVVIPGNHDVSNPGTPGTFEKIFGQYPRLERHGDLEIVLLDSMQGLPPSERSLYDRMEAATGKAYSRGKVGQAQLDDLEGRFAHEEPLTYGRVMLVHHHLRPNAPTRQGYQHHPTEPWGLMGPLEDAHDLIDWASQHRVRVIFHGHKHNFWDPYEPRPGVIVLNSGTSTRAKADRPRRARIVDLFAAEDSIAVHDLELSI</sequence>
<reference evidence="6 7" key="1">
    <citation type="submission" date="2019-06" db="EMBL/GenBank/DDBJ databases">
        <title>Persicimonas caeni gen. nov., sp. nov., a predatory bacterium isolated from solar saltern.</title>
        <authorList>
            <person name="Wang S."/>
        </authorList>
    </citation>
    <scope>NUCLEOTIDE SEQUENCE [LARGE SCALE GENOMIC DNA]</scope>
    <source>
        <strain evidence="6 7">YN101</strain>
    </source>
</reference>
<dbReference type="Pfam" id="PF00149">
    <property type="entry name" value="Metallophos"/>
    <property type="match status" value="1"/>
</dbReference>
<dbReference type="InterPro" id="IPR004843">
    <property type="entry name" value="Calcineurin-like_PHP"/>
</dbReference>
<accession>A0A5B8Y8Y5</accession>